<dbReference type="OrthoDB" id="9809780at2"/>
<feature type="domain" description="Gingipain" evidence="1">
    <location>
        <begin position="1"/>
        <end position="74"/>
    </location>
</feature>
<evidence type="ECO:0000259" key="1">
    <source>
        <dbReference type="Pfam" id="PF01364"/>
    </source>
</evidence>
<dbReference type="InterPro" id="IPR026444">
    <property type="entry name" value="Secre_tail"/>
</dbReference>
<dbReference type="GO" id="GO:0008234">
    <property type="term" value="F:cysteine-type peptidase activity"/>
    <property type="evidence" value="ECO:0007669"/>
    <property type="project" value="InterPro"/>
</dbReference>
<gene>
    <name evidence="2" type="ORF">DCC35_06055</name>
</gene>
<dbReference type="AlphaFoldDB" id="A0A4D7JI02"/>
<protein>
    <recommendedName>
        <fullName evidence="1">Gingipain domain-containing protein</fullName>
    </recommendedName>
</protein>
<evidence type="ECO:0000313" key="2">
    <source>
        <dbReference type="EMBL" id="QCK14337.1"/>
    </source>
</evidence>
<name>A0A4D7JI02_9BACT</name>
<organism evidence="2 3">
    <name type="scientific">Mangrovivirga cuniculi</name>
    <dbReference type="NCBI Taxonomy" id="2715131"/>
    <lineage>
        <taxon>Bacteria</taxon>
        <taxon>Pseudomonadati</taxon>
        <taxon>Bacteroidota</taxon>
        <taxon>Cytophagia</taxon>
        <taxon>Cytophagales</taxon>
        <taxon>Mangrovivirgaceae</taxon>
        <taxon>Mangrovivirga</taxon>
    </lineage>
</organism>
<sequence length="435" mass="48717">MLYNPAGGAIAMLTTTRPVSISDNFRVNKALMEVLRQGNSRNMTLGQWFKETKNLNQDNRGSRGFVLLGDPAIKPAVPKNEIKIEEVKNLSNNSDTLSALSKIRISGKIIDPSTNQIDADFNGKVDINIFDQPVSRTTLGDESDPYTYNATDNYIFKGKTDAVHGKFEFEFTVSKNIDYRTGYGKVSFYSVSSEGIPASGFYTNLKISGSNPSPQLDKKAPEIKAYINSPDFINGQEVSSSSIMIARLSDENGINLSNRSLDFGPHAIIDDTTYIELSEFYTAVSDDETRGTISLPLEGLKPGDHTLTLVVRDNFNNLASVQLDFRVKDENGIVIYKAWNYPNPVKDYTTFVIDHNRPGELFDISIEIYSIQGESMLTYTTDIISRGNSLEIADLNLPLNTEKFRDGVYVYRITIRSYRDGAKNEIYNRMILQRN</sequence>
<proteinExistence type="predicted"/>
<accession>A0A4D7JI02</accession>
<dbReference type="InterPro" id="IPR001769">
    <property type="entry name" value="Gingipain"/>
</dbReference>
<dbReference type="Proteomes" id="UP000298616">
    <property type="component" value="Chromosome"/>
</dbReference>
<dbReference type="KEGG" id="fpf:DCC35_06055"/>
<dbReference type="NCBIfam" id="TIGR04183">
    <property type="entry name" value="Por_Secre_tail"/>
    <property type="match status" value="1"/>
</dbReference>
<keyword evidence="3" id="KW-1185">Reference proteome</keyword>
<reference evidence="2 3" key="1">
    <citation type="submission" date="2018-04" db="EMBL/GenBank/DDBJ databases">
        <title>Complete genome uncultured novel isolate.</title>
        <authorList>
            <person name="Merlino G."/>
        </authorList>
    </citation>
    <scope>NUCLEOTIDE SEQUENCE [LARGE SCALE GENOMIC DNA]</scope>
    <source>
        <strain evidence="3">R1DC9</strain>
    </source>
</reference>
<dbReference type="EMBL" id="CP028923">
    <property type="protein sequence ID" value="QCK14337.1"/>
    <property type="molecule type" value="Genomic_DNA"/>
</dbReference>
<evidence type="ECO:0000313" key="3">
    <source>
        <dbReference type="Proteomes" id="UP000298616"/>
    </source>
</evidence>
<dbReference type="GO" id="GO:0006508">
    <property type="term" value="P:proteolysis"/>
    <property type="evidence" value="ECO:0007669"/>
    <property type="project" value="InterPro"/>
</dbReference>
<dbReference type="Pfam" id="PF01364">
    <property type="entry name" value="Peptidase_C25"/>
    <property type="match status" value="1"/>
</dbReference>
<dbReference type="Gene3D" id="3.40.50.1460">
    <property type="match status" value="1"/>
</dbReference>